<protein>
    <recommendedName>
        <fullName evidence="8">Probable molybdenum cofactor guanylyltransferase</fullName>
        <shortName evidence="8">MoCo guanylyltransferase</shortName>
        <ecNumber evidence="8">2.7.7.77</ecNumber>
    </recommendedName>
    <alternativeName>
        <fullName evidence="8">GTP:molybdopterin guanylyltransferase</fullName>
    </alternativeName>
    <alternativeName>
        <fullName evidence="8">Mo-MPT guanylyltransferase</fullName>
    </alternativeName>
    <alternativeName>
        <fullName evidence="8">Molybdopterin guanylyltransferase</fullName>
    </alternativeName>
    <alternativeName>
        <fullName evidence="8">Molybdopterin-guanine dinucleotide synthase</fullName>
        <shortName evidence="8">MGD synthase</shortName>
    </alternativeName>
</protein>
<comment type="caution">
    <text evidence="10">The sequence shown here is derived from an EMBL/GenBank/DDBJ whole genome shotgun (WGS) entry which is preliminary data.</text>
</comment>
<organism evidence="10 11">
    <name type="scientific">Fictibacillus phosphorivorans</name>
    <dbReference type="NCBI Taxonomy" id="1221500"/>
    <lineage>
        <taxon>Bacteria</taxon>
        <taxon>Bacillati</taxon>
        <taxon>Bacillota</taxon>
        <taxon>Bacilli</taxon>
        <taxon>Bacillales</taxon>
        <taxon>Fictibacillaceae</taxon>
        <taxon>Fictibacillus</taxon>
    </lineage>
</organism>
<dbReference type="AlphaFoldDB" id="A0A161RRN4"/>
<name>A0A161RRN4_9BACL</name>
<dbReference type="Gene3D" id="3.90.550.10">
    <property type="entry name" value="Spore Coat Polysaccharide Biosynthesis Protein SpsA, Chain A"/>
    <property type="match status" value="1"/>
</dbReference>
<dbReference type="SUPFAM" id="SSF53448">
    <property type="entry name" value="Nucleotide-diphospho-sugar transferases"/>
    <property type="match status" value="1"/>
</dbReference>
<comment type="caution">
    <text evidence="8">Lacks conserved residue(s) required for the propagation of feature annotation.</text>
</comment>
<dbReference type="GO" id="GO:0061603">
    <property type="term" value="F:molybdenum cofactor guanylyltransferase activity"/>
    <property type="evidence" value="ECO:0007669"/>
    <property type="project" value="UniProtKB-EC"/>
</dbReference>
<keyword evidence="4 8" id="KW-0547">Nucleotide-binding</keyword>
<dbReference type="InterPro" id="IPR025877">
    <property type="entry name" value="MobA-like_NTP_Trfase"/>
</dbReference>
<comment type="subcellular location">
    <subcellularLocation>
        <location evidence="8">Cytoplasm</location>
    </subcellularLocation>
</comment>
<feature type="binding site" evidence="8">
    <location>
        <begin position="12"/>
        <end position="14"/>
    </location>
    <ligand>
        <name>GTP</name>
        <dbReference type="ChEBI" id="CHEBI:37565"/>
    </ligand>
</feature>
<accession>A0A161RRN4</accession>
<evidence type="ECO:0000259" key="9">
    <source>
        <dbReference type="Pfam" id="PF12804"/>
    </source>
</evidence>
<evidence type="ECO:0000256" key="8">
    <source>
        <dbReference type="HAMAP-Rule" id="MF_00316"/>
    </source>
</evidence>
<dbReference type="OrthoDB" id="9788394at2"/>
<dbReference type="HAMAP" id="MF_00316">
    <property type="entry name" value="MobA"/>
    <property type="match status" value="1"/>
</dbReference>
<keyword evidence="5 8" id="KW-0460">Magnesium</keyword>
<evidence type="ECO:0000256" key="4">
    <source>
        <dbReference type="ARBA" id="ARBA00022741"/>
    </source>
</evidence>
<evidence type="ECO:0000256" key="5">
    <source>
        <dbReference type="ARBA" id="ARBA00022842"/>
    </source>
</evidence>
<dbReference type="GO" id="GO:0005525">
    <property type="term" value="F:GTP binding"/>
    <property type="evidence" value="ECO:0007669"/>
    <property type="project" value="UniProtKB-UniRule"/>
</dbReference>
<evidence type="ECO:0000256" key="1">
    <source>
        <dbReference type="ARBA" id="ARBA00022490"/>
    </source>
</evidence>
<evidence type="ECO:0000313" key="10">
    <source>
        <dbReference type="EMBL" id="KZE66423.1"/>
    </source>
</evidence>
<dbReference type="EMBL" id="LRFC01000023">
    <property type="protein sequence ID" value="KZE66423.1"/>
    <property type="molecule type" value="Genomic_DNA"/>
</dbReference>
<dbReference type="InterPro" id="IPR029044">
    <property type="entry name" value="Nucleotide-diphossugar_trans"/>
</dbReference>
<dbReference type="RefSeq" id="WP_066242353.1">
    <property type="nucleotide sequence ID" value="NZ_LRFC01000023.1"/>
</dbReference>
<dbReference type="InterPro" id="IPR013482">
    <property type="entry name" value="Molybde_CF_guanTrfase"/>
</dbReference>
<feature type="binding site" evidence="8">
    <location>
        <position position="105"/>
    </location>
    <ligand>
        <name>GTP</name>
        <dbReference type="ChEBI" id="CHEBI:37565"/>
    </ligand>
</feature>
<keyword evidence="7 8" id="KW-0501">Molybdenum cofactor biosynthesis</keyword>
<proteinExistence type="inferred from homology"/>
<comment type="cofactor">
    <cofactor evidence="8">
        <name>Mg(2+)</name>
        <dbReference type="ChEBI" id="CHEBI:18420"/>
    </cofactor>
</comment>
<evidence type="ECO:0000313" key="11">
    <source>
        <dbReference type="Proteomes" id="UP000076567"/>
    </source>
</evidence>
<feature type="binding site" evidence="8">
    <location>
        <position position="74"/>
    </location>
    <ligand>
        <name>GTP</name>
        <dbReference type="ChEBI" id="CHEBI:37565"/>
    </ligand>
</feature>
<dbReference type="CDD" id="cd02503">
    <property type="entry name" value="MobA"/>
    <property type="match status" value="1"/>
</dbReference>
<evidence type="ECO:0000256" key="6">
    <source>
        <dbReference type="ARBA" id="ARBA00023134"/>
    </source>
</evidence>
<gene>
    <name evidence="8" type="primary">mobA</name>
    <name evidence="10" type="ORF">AWM68_08680</name>
</gene>
<evidence type="ECO:0000256" key="3">
    <source>
        <dbReference type="ARBA" id="ARBA00022723"/>
    </source>
</evidence>
<sequence length="201" mass="23000">MDKQMTCVGVVLAGGESRRFGSPKMFAKWNSKTFFEHSFDPIAPFSDSLLAVVREEWIEALHSCNTYGAKLISDSDSFKGKGPLAGIYSAMITKKADYYLVSPCDMPRMSSSMYKKWLTIAMNHPDYECVVPIRKGRVYPLNGIYKRTCLPDIETCLTDHVYKVLSLLKRKNTHYVEICEDEEYFFNNVNTKEELLKLTDS</sequence>
<keyword evidence="2 8" id="KW-0808">Transferase</keyword>
<feature type="binding site" evidence="8">
    <location>
        <position position="105"/>
    </location>
    <ligand>
        <name>Mg(2+)</name>
        <dbReference type="ChEBI" id="CHEBI:18420"/>
    </ligand>
</feature>
<feature type="domain" description="MobA-like NTP transferase" evidence="9">
    <location>
        <begin position="9"/>
        <end position="160"/>
    </location>
</feature>
<evidence type="ECO:0000256" key="2">
    <source>
        <dbReference type="ARBA" id="ARBA00022679"/>
    </source>
</evidence>
<dbReference type="Pfam" id="PF12804">
    <property type="entry name" value="NTP_transf_3"/>
    <property type="match status" value="1"/>
</dbReference>
<comment type="domain">
    <text evidence="8">The N-terminal domain determines nucleotide recognition and specific binding, while the C-terminal domain determines the specific binding to the target protein.</text>
</comment>
<dbReference type="PANTHER" id="PTHR19136">
    <property type="entry name" value="MOLYBDENUM COFACTOR GUANYLYLTRANSFERASE"/>
    <property type="match status" value="1"/>
</dbReference>
<reference evidence="11" key="1">
    <citation type="submission" date="2016-01" db="EMBL/GenBank/DDBJ databases">
        <title>Draft genome of Chromobacterium sp. F49.</title>
        <authorList>
            <person name="Hong K.W."/>
        </authorList>
    </citation>
    <scope>NUCLEOTIDE SEQUENCE [LARGE SCALE GENOMIC DNA]</scope>
    <source>
        <strain evidence="11">P7IIIA</strain>
    </source>
</reference>
<dbReference type="GO" id="GO:0006777">
    <property type="term" value="P:Mo-molybdopterin cofactor biosynthetic process"/>
    <property type="evidence" value="ECO:0007669"/>
    <property type="project" value="UniProtKB-KW"/>
</dbReference>
<comment type="similarity">
    <text evidence="8">Belongs to the MobA family.</text>
</comment>
<dbReference type="EC" id="2.7.7.77" evidence="8"/>
<keyword evidence="3 8" id="KW-0479">Metal-binding</keyword>
<evidence type="ECO:0000256" key="7">
    <source>
        <dbReference type="ARBA" id="ARBA00023150"/>
    </source>
</evidence>
<keyword evidence="1 8" id="KW-0963">Cytoplasm</keyword>
<dbReference type="Proteomes" id="UP000076567">
    <property type="component" value="Unassembled WGS sequence"/>
</dbReference>
<keyword evidence="11" id="KW-1185">Reference proteome</keyword>
<comment type="catalytic activity">
    <reaction evidence="8">
        <text>Mo-molybdopterin + GTP + H(+) = Mo-molybdopterin guanine dinucleotide + diphosphate</text>
        <dbReference type="Rhea" id="RHEA:34243"/>
        <dbReference type="ChEBI" id="CHEBI:15378"/>
        <dbReference type="ChEBI" id="CHEBI:33019"/>
        <dbReference type="ChEBI" id="CHEBI:37565"/>
        <dbReference type="ChEBI" id="CHEBI:71302"/>
        <dbReference type="ChEBI" id="CHEBI:71310"/>
        <dbReference type="EC" id="2.7.7.77"/>
    </reaction>
</comment>
<comment type="function">
    <text evidence="8">Transfers a GMP moiety from GTP to Mo-molybdopterin (Mo-MPT) cofactor (Moco or molybdenum cofactor) to form Mo-molybdopterin guanine dinucleotide (Mo-MGD) cofactor.</text>
</comment>
<dbReference type="GO" id="GO:0005737">
    <property type="term" value="C:cytoplasm"/>
    <property type="evidence" value="ECO:0007669"/>
    <property type="project" value="UniProtKB-SubCell"/>
</dbReference>
<dbReference type="GO" id="GO:0046872">
    <property type="term" value="F:metal ion binding"/>
    <property type="evidence" value="ECO:0007669"/>
    <property type="project" value="UniProtKB-KW"/>
</dbReference>
<feature type="binding site" evidence="8">
    <location>
        <position position="24"/>
    </location>
    <ligand>
        <name>GTP</name>
        <dbReference type="ChEBI" id="CHEBI:37565"/>
    </ligand>
</feature>
<keyword evidence="6 8" id="KW-0342">GTP-binding</keyword>
<dbReference type="PANTHER" id="PTHR19136:SF81">
    <property type="entry name" value="MOLYBDENUM COFACTOR GUANYLYLTRANSFERASE"/>
    <property type="match status" value="1"/>
</dbReference>